<dbReference type="AlphaFoldDB" id="A0A101RQC9"/>
<accession>A0A101RQC9</accession>
<proteinExistence type="predicted"/>
<evidence type="ECO:0000313" key="1">
    <source>
        <dbReference type="EMBL" id="KUN59764.1"/>
    </source>
</evidence>
<gene>
    <name evidence="1" type="ORF">AQJ46_38690</name>
</gene>
<dbReference type="STRING" id="58343.AQJ46_38690"/>
<evidence type="ECO:0000313" key="2">
    <source>
        <dbReference type="Proteomes" id="UP000053669"/>
    </source>
</evidence>
<dbReference type="EMBL" id="LMWU01000047">
    <property type="protein sequence ID" value="KUN59764.1"/>
    <property type="molecule type" value="Genomic_DNA"/>
</dbReference>
<name>A0A101RQC9_9ACTN</name>
<organism evidence="1 2">
    <name type="scientific">Streptomyces canus</name>
    <dbReference type="NCBI Taxonomy" id="58343"/>
    <lineage>
        <taxon>Bacteria</taxon>
        <taxon>Bacillati</taxon>
        <taxon>Actinomycetota</taxon>
        <taxon>Actinomycetes</taxon>
        <taxon>Kitasatosporales</taxon>
        <taxon>Streptomycetaceae</taxon>
        <taxon>Streptomyces</taxon>
        <taxon>Streptomyces aurantiacus group</taxon>
    </lineage>
</organism>
<dbReference type="Proteomes" id="UP000053669">
    <property type="component" value="Unassembled WGS sequence"/>
</dbReference>
<reference evidence="1 2" key="1">
    <citation type="submission" date="2015-10" db="EMBL/GenBank/DDBJ databases">
        <title>Draft genome sequence of Streptomyces canus DSM 40017, type strain for the species Streptomyces canus.</title>
        <authorList>
            <person name="Ruckert C."/>
            <person name="Winkler A."/>
            <person name="Kalinowski J."/>
            <person name="Kampfer P."/>
            <person name="Glaeser S."/>
        </authorList>
    </citation>
    <scope>NUCLEOTIDE SEQUENCE [LARGE SCALE GENOMIC DNA]</scope>
    <source>
        <strain evidence="1 2">DSM 40017</strain>
    </source>
</reference>
<protein>
    <submittedName>
        <fullName evidence="1">Uncharacterized protein</fullName>
    </submittedName>
</protein>
<comment type="caution">
    <text evidence="1">The sequence shown here is derived from an EMBL/GenBank/DDBJ whole genome shotgun (WGS) entry which is preliminary data.</text>
</comment>
<dbReference type="RefSeq" id="WP_059210036.1">
    <property type="nucleotide sequence ID" value="NZ_KQ948671.1"/>
</dbReference>
<sequence length="182" mass="19914">MTDPVIDMASWRERLAGIEAPDVTAAVVVQCGQVWLQPEFTAFRNEVDHALMTAQLRRGDRLTLTRVILHNLPLTSETISRPPAVDRAFAEWHERLSATGVLLCPAGSSAAPRIHRLILRGDQSGADIPDMVELLKNGDWTDPHKAELALHTVTTAGATTPLTGYDMDFDGPFGDADPSIYM</sequence>